<dbReference type="EMBL" id="SHKV01000001">
    <property type="protein sequence ID" value="RZU34050.1"/>
    <property type="molecule type" value="Genomic_DNA"/>
</dbReference>
<gene>
    <name evidence="4" type="ORF">BKA19_3802</name>
</gene>
<dbReference type="SUPFAM" id="SSF55073">
    <property type="entry name" value="Nucleotide cyclase"/>
    <property type="match status" value="1"/>
</dbReference>
<feature type="signal peptide" evidence="2">
    <location>
        <begin position="1"/>
        <end position="22"/>
    </location>
</feature>
<dbReference type="Proteomes" id="UP000292507">
    <property type="component" value="Unassembled WGS sequence"/>
</dbReference>
<feature type="transmembrane region" description="Helical" evidence="1">
    <location>
        <begin position="129"/>
        <end position="147"/>
    </location>
</feature>
<dbReference type="AlphaFoldDB" id="A0A4Q7YAI8"/>
<feature type="transmembrane region" description="Helical" evidence="1">
    <location>
        <begin position="86"/>
        <end position="109"/>
    </location>
</feature>
<feature type="chain" id="PRO_5020784761" evidence="2">
    <location>
        <begin position="23"/>
        <end position="328"/>
    </location>
</feature>
<dbReference type="Pfam" id="PF00990">
    <property type="entry name" value="GGDEF"/>
    <property type="match status" value="1"/>
</dbReference>
<dbReference type="CDD" id="cd01949">
    <property type="entry name" value="GGDEF"/>
    <property type="match status" value="1"/>
</dbReference>
<comment type="caution">
    <text evidence="4">The sequence shown here is derived from an EMBL/GenBank/DDBJ whole genome shotgun (WGS) entry which is preliminary data.</text>
</comment>
<feature type="transmembrane region" description="Helical" evidence="1">
    <location>
        <begin position="55"/>
        <end position="74"/>
    </location>
</feature>
<dbReference type="PROSITE" id="PS50887">
    <property type="entry name" value="GGDEF"/>
    <property type="match status" value="1"/>
</dbReference>
<evidence type="ECO:0000256" key="2">
    <source>
        <dbReference type="SAM" id="SignalP"/>
    </source>
</evidence>
<keyword evidence="2" id="KW-0732">Signal</keyword>
<reference evidence="4 5" key="1">
    <citation type="submission" date="2019-02" db="EMBL/GenBank/DDBJ databases">
        <title>Sequencing the genomes of 1000 actinobacteria strains.</title>
        <authorList>
            <person name="Klenk H.-P."/>
        </authorList>
    </citation>
    <scope>NUCLEOTIDE SEQUENCE [LARGE SCALE GENOMIC DNA]</scope>
    <source>
        <strain evidence="4 5">DSM 44509</strain>
    </source>
</reference>
<dbReference type="SMART" id="SM00267">
    <property type="entry name" value="GGDEF"/>
    <property type="match status" value="1"/>
</dbReference>
<name>A0A4Q7YAI8_9ACTN</name>
<accession>A0A4Q7YAI8</accession>
<proteinExistence type="predicted"/>
<dbReference type="GO" id="GO:0005886">
    <property type="term" value="C:plasma membrane"/>
    <property type="evidence" value="ECO:0007669"/>
    <property type="project" value="TreeGrafter"/>
</dbReference>
<dbReference type="InterPro" id="IPR043128">
    <property type="entry name" value="Rev_trsase/Diguanyl_cyclase"/>
</dbReference>
<dbReference type="Gene3D" id="3.30.70.270">
    <property type="match status" value="1"/>
</dbReference>
<evidence type="ECO:0000313" key="5">
    <source>
        <dbReference type="Proteomes" id="UP000292507"/>
    </source>
</evidence>
<dbReference type="GO" id="GO:0043709">
    <property type="term" value="P:cell adhesion involved in single-species biofilm formation"/>
    <property type="evidence" value="ECO:0007669"/>
    <property type="project" value="TreeGrafter"/>
</dbReference>
<sequence length="328" mass="34275">MLVLLICAGMLSLVGLLGPASAGDAGPRVIWSCVVGLLLVASVLELIPPELLDRAGAFLLLAVGGVTVLAVLAIQGGGTSTRAQAFLAFVVLYAGFHLRPTAAVIATAYSVVAGAVMLFEDAGTARAAFSEWVFFGAMLCVIGGLLIRSTSRQERLVVALKQQADVDALTGLVTRRVLDEALTRALSWGTGTEGTALLLMDVDEFKSINDAHGHLAGDDALVHLSTIIKRQTRSTDAVVSRMGGDEVAVLLRRCSRETAVRRAQQLLDAVRGEPLTLPDGSLYGLSISLGVAHVERSAGDLRAFYAAADDALYAAKRGGRGRVEVAVA</sequence>
<evidence type="ECO:0000256" key="1">
    <source>
        <dbReference type="SAM" id="Phobius"/>
    </source>
</evidence>
<keyword evidence="1" id="KW-0812">Transmembrane</keyword>
<dbReference type="InterPro" id="IPR029787">
    <property type="entry name" value="Nucleotide_cyclase"/>
</dbReference>
<protein>
    <submittedName>
        <fullName evidence="4">Diguanylate cyclase (GGDEF)-like protein</fullName>
    </submittedName>
</protein>
<feature type="domain" description="GGDEF" evidence="3">
    <location>
        <begin position="193"/>
        <end position="328"/>
    </location>
</feature>
<keyword evidence="1" id="KW-1133">Transmembrane helix</keyword>
<dbReference type="GO" id="GO:0052621">
    <property type="term" value="F:diguanylate cyclase activity"/>
    <property type="evidence" value="ECO:0007669"/>
    <property type="project" value="TreeGrafter"/>
</dbReference>
<keyword evidence="1" id="KW-0472">Membrane</keyword>
<dbReference type="NCBIfam" id="TIGR00254">
    <property type="entry name" value="GGDEF"/>
    <property type="match status" value="1"/>
</dbReference>
<dbReference type="GO" id="GO:1902201">
    <property type="term" value="P:negative regulation of bacterial-type flagellum-dependent cell motility"/>
    <property type="evidence" value="ECO:0007669"/>
    <property type="project" value="TreeGrafter"/>
</dbReference>
<organism evidence="4 5">
    <name type="scientific">Blastococcus saxobsidens</name>
    <dbReference type="NCBI Taxonomy" id="138336"/>
    <lineage>
        <taxon>Bacteria</taxon>
        <taxon>Bacillati</taxon>
        <taxon>Actinomycetota</taxon>
        <taxon>Actinomycetes</taxon>
        <taxon>Geodermatophilales</taxon>
        <taxon>Geodermatophilaceae</taxon>
        <taxon>Blastococcus</taxon>
    </lineage>
</organism>
<keyword evidence="5" id="KW-1185">Reference proteome</keyword>
<evidence type="ECO:0000259" key="3">
    <source>
        <dbReference type="PROSITE" id="PS50887"/>
    </source>
</evidence>
<dbReference type="InterPro" id="IPR000160">
    <property type="entry name" value="GGDEF_dom"/>
</dbReference>
<dbReference type="PANTHER" id="PTHR45138">
    <property type="entry name" value="REGULATORY COMPONENTS OF SENSORY TRANSDUCTION SYSTEM"/>
    <property type="match status" value="1"/>
</dbReference>
<evidence type="ECO:0000313" key="4">
    <source>
        <dbReference type="EMBL" id="RZU34050.1"/>
    </source>
</evidence>
<dbReference type="PANTHER" id="PTHR45138:SF9">
    <property type="entry name" value="DIGUANYLATE CYCLASE DGCM-RELATED"/>
    <property type="match status" value="1"/>
</dbReference>
<dbReference type="InterPro" id="IPR050469">
    <property type="entry name" value="Diguanylate_Cyclase"/>
</dbReference>